<accession>A0A7U2I441</accession>
<organism evidence="1 2">
    <name type="scientific">Phaeosphaeria nodorum (strain SN15 / ATCC MYA-4574 / FGSC 10173)</name>
    <name type="common">Glume blotch fungus</name>
    <name type="synonym">Parastagonospora nodorum</name>
    <dbReference type="NCBI Taxonomy" id="321614"/>
    <lineage>
        <taxon>Eukaryota</taxon>
        <taxon>Fungi</taxon>
        <taxon>Dikarya</taxon>
        <taxon>Ascomycota</taxon>
        <taxon>Pezizomycotina</taxon>
        <taxon>Dothideomycetes</taxon>
        <taxon>Pleosporomycetidae</taxon>
        <taxon>Pleosporales</taxon>
        <taxon>Pleosporineae</taxon>
        <taxon>Phaeosphaeriaceae</taxon>
        <taxon>Parastagonospora</taxon>
    </lineage>
</organism>
<name>A0A7U2I441_PHANO</name>
<evidence type="ECO:0000313" key="1">
    <source>
        <dbReference type="EMBL" id="QRD02646.1"/>
    </source>
</evidence>
<sequence>MTEVCGIFETVTCRLVQRLTFALAVGCARGLEFGFRFGFRGWSGGVLGGWAVRPWVSYCYDFSFIVRVKDWVVSGNRCDDTV</sequence>
<dbReference type="Proteomes" id="UP000663193">
    <property type="component" value="Chromosome 14"/>
</dbReference>
<protein>
    <submittedName>
        <fullName evidence="1">Uncharacterized protein</fullName>
    </submittedName>
</protein>
<dbReference type="AlphaFoldDB" id="A0A7U2I441"/>
<reference evidence="2" key="1">
    <citation type="journal article" date="2021" name="BMC Genomics">
        <title>Chromosome-level genome assembly and manually-curated proteome of model necrotroph Parastagonospora nodorum Sn15 reveals a genome-wide trove of candidate effector homologs, and redundancy of virulence-related functions within an accessory chromosome.</title>
        <authorList>
            <person name="Bertazzoni S."/>
            <person name="Jones D.A.B."/>
            <person name="Phan H.T."/>
            <person name="Tan K.-C."/>
            <person name="Hane J.K."/>
        </authorList>
    </citation>
    <scope>NUCLEOTIDE SEQUENCE [LARGE SCALE GENOMIC DNA]</scope>
    <source>
        <strain evidence="2">SN15 / ATCC MYA-4574 / FGSC 10173)</strain>
    </source>
</reference>
<gene>
    <name evidence="1" type="ORF">JI435_418340</name>
</gene>
<keyword evidence="2" id="KW-1185">Reference proteome</keyword>
<evidence type="ECO:0000313" key="2">
    <source>
        <dbReference type="Proteomes" id="UP000663193"/>
    </source>
</evidence>
<dbReference type="EMBL" id="CP069036">
    <property type="protein sequence ID" value="QRD02646.1"/>
    <property type="molecule type" value="Genomic_DNA"/>
</dbReference>
<proteinExistence type="predicted"/>
<dbReference type="VEuPathDB" id="FungiDB:JI435_418340"/>